<dbReference type="EMBL" id="SPLM01000108">
    <property type="protein sequence ID" value="TMW60170.1"/>
    <property type="molecule type" value="Genomic_DNA"/>
</dbReference>
<dbReference type="InterPro" id="IPR027914">
    <property type="entry name" value="DUF4456"/>
</dbReference>
<reference evidence="4" key="1">
    <citation type="submission" date="2019-03" db="EMBL/GenBank/DDBJ databases">
        <title>Long read genome sequence of the mycoparasitic Pythium oligandrum ATCC 38472 isolated from sugarbeet rhizosphere.</title>
        <authorList>
            <person name="Gaulin E."/>
        </authorList>
    </citation>
    <scope>NUCLEOTIDE SEQUENCE</scope>
    <source>
        <strain evidence="4">ATCC 38472_TT</strain>
    </source>
</reference>
<feature type="compositionally biased region" description="Basic and acidic residues" evidence="1">
    <location>
        <begin position="44"/>
        <end position="63"/>
    </location>
</feature>
<feature type="compositionally biased region" description="Basic and acidic residues" evidence="1">
    <location>
        <begin position="904"/>
        <end position="913"/>
    </location>
</feature>
<feature type="region of interest" description="Disordered" evidence="1">
    <location>
        <begin position="873"/>
        <end position="930"/>
    </location>
</feature>
<feature type="region of interest" description="Disordered" evidence="1">
    <location>
        <begin position="565"/>
        <end position="622"/>
    </location>
</feature>
<feature type="compositionally biased region" description="Polar residues" evidence="1">
    <location>
        <begin position="598"/>
        <end position="618"/>
    </location>
</feature>
<feature type="domain" description="DUF4456" evidence="3">
    <location>
        <begin position="1445"/>
        <end position="1622"/>
    </location>
</feature>
<comment type="caution">
    <text evidence="4">The sequence shown here is derived from an EMBL/GenBank/DDBJ whole genome shotgun (WGS) entry which is preliminary data.</text>
</comment>
<feature type="compositionally biased region" description="Polar residues" evidence="1">
    <location>
        <begin position="886"/>
        <end position="901"/>
    </location>
</feature>
<dbReference type="Pfam" id="PF14644">
    <property type="entry name" value="DUF4456"/>
    <property type="match status" value="1"/>
</dbReference>
<dbReference type="PANTHER" id="PTHR21444">
    <property type="entry name" value="COILED-COIL DOMAIN-CONTAINING PROTEIN 180"/>
    <property type="match status" value="1"/>
</dbReference>
<sequence>MDKRRDGGTTSSTSASRMDLQSRAEMQLLQVLHQKKAKSASGYLREERQRVEEQEENQQKRLTTENMKQFRIGQGKNPAPPREEDEMIAAVRQLEHHITTRIKVPDTLTPEASEENQIERNAVQRRERHMAGLQLYTEQVKTISDDIEVALIQSADEIKDILARIDTQLHQAEQTFQDDALLLRAENAEIMQMWDDMLAICDGRTREINAFAVRLDQIEQTRIQRVGAGLTALTKTLMDTAHALPPEVERIIESEAFELNVVVVSNRKSYADLIARMATADVDVMVETRLKWEQGQEHWRQLRHQDAIQRFQDALNSTAFTNPDERQHVVVNIRAYQQQTHDEKRMHELKKLGAAGATLTSVMAQGVLDNLSTIQREEEEQNAAFFDELRLLHDGKVLEAQTLTEALRLEVHGFGALAPEGEISVSKDTLMELLSDESLEEFFRMAGGLRSELDQVVKRLEIQELVYQANVAPLRTSVDVLLSAVPLESVMESQGKGAERKATQTLLERMRKASKTELVQLLPSLQTPLAMLRNLSDMNDVFKAEVEDIGVQLRVLMQENEALFGEPGDTASTTSADSQHTAESSGRQTADKGKTSMGPPSSAFTGGSSSPTNRTMTLSGPGKGLSASSVSLLAASIDIQAIRKIQRRVGTLVYVTELPEAFRTHLRFIATQLALQVRANDVVDAVIARECHDLLSHREEESKTFLKEIGHRIETQSALLHDQSERIAKFFHTVALTMEQSEARVEYVNLSALDLLDALKDHDDERLASLEQAFAASCARLRHAPDDATLQLEFEACTDLLQQIETAYRLYHRQGALAASHHMIATEKQHERFLRELCELFGLSAPSLPTEPTSTPFDVDLFLSCQYIEDCVSPKPPAESEEPGTARSQQSSGEPSEQANYSADPKDKGDTTSKKRGKGKPEAAPAEVPKERFETDFGLVLAVESNVAALVERILTQKSKDDDEESPGSETADNGGNVAADASTLGETVESVEEAPEVIAARLARDERLRQVVQIVEESFLVLAIPSSFQQELVDGFRRVILTQFDRNFQKHTTGASDLNAERQRDCNLLLEERLRMHWPRKGRLDVQLYQPRIGELYTHRQRLDRHLRTMGKKAKTQQEAFEKEVHCLAAYIEEIRVKQLALQTQLPMQQSLAALQGVEVKSKKLLSEFRSESTEKLSKLRDLVTQDSTALTASAQDYLRVCGMQLFPDLTSVEVISGRDYHPEEVEGVGARLAELETQLRVFIDGRDPIVADLEEKQRTVLGAAQEFKTRYQNCLQSLSMKEGLGQKYGVPRRTAQERFRSETTRADEVSARIDVLLASLQSMIESQRAVKTIKGIPSTDLATQILHILLLLRAQLYHRGVYFGFLKNLSQLEPTGVRYESGGVAGRPVFSDQDVVHDELWIPEVPFLEYVQQVAAKCREDTRALYKQEGKLEELPSSGVPVALDEYLTAQAEKARAYMIQQELKYREQIDTFGELLALAPETALIDLLDRTKNRITSITGEVVESLEAKYTQWMELKNKYTVELRPELCSPNNATQLQALCGREQARAEETLSGLRQTRAQLLEMMIKASKEYELELLAMFKLFLVILDSSVMTLEDLKPFTGEELPKLKRKTLKRLRKLARIQEFGDPREVKRSDEEMKKLIQLGEVPRFTKRGWPAIPSFGVHQLWSTKITELLSDDEAMACTSVDTALSELLNVSPTTTEDGSSVALLTHAHRGLFHGRDETYAEFCEFCKTHSDKLLVTLQEQVRDEVKWTESWQLGIHKVRRRAQPPSTEGS</sequence>
<protein>
    <submittedName>
        <fullName evidence="4">Uncharacterized protein</fullName>
    </submittedName>
</protein>
<gene>
    <name evidence="4" type="ORF">Poli38472_000212</name>
</gene>
<name>A0A8K1CCA1_PYTOL</name>
<dbReference type="Proteomes" id="UP000794436">
    <property type="component" value="Unassembled WGS sequence"/>
</dbReference>
<evidence type="ECO:0000313" key="5">
    <source>
        <dbReference type="Proteomes" id="UP000794436"/>
    </source>
</evidence>
<dbReference type="InterPro" id="IPR028089">
    <property type="entry name" value="DUF4455"/>
</dbReference>
<dbReference type="Pfam" id="PF14643">
    <property type="entry name" value="DUF4455"/>
    <property type="match status" value="2"/>
</dbReference>
<feature type="domain" description="DUF4455" evidence="2">
    <location>
        <begin position="124"/>
        <end position="416"/>
    </location>
</feature>
<dbReference type="OrthoDB" id="431588at2759"/>
<feature type="compositionally biased region" description="Polar residues" evidence="1">
    <location>
        <begin position="570"/>
        <end position="588"/>
    </location>
</feature>
<evidence type="ECO:0000259" key="3">
    <source>
        <dbReference type="Pfam" id="PF14644"/>
    </source>
</evidence>
<proteinExistence type="predicted"/>
<keyword evidence="5" id="KW-1185">Reference proteome</keyword>
<feature type="region of interest" description="Disordered" evidence="1">
    <location>
        <begin position="1"/>
        <end position="22"/>
    </location>
</feature>
<organism evidence="4 5">
    <name type="scientific">Pythium oligandrum</name>
    <name type="common">Mycoparasitic fungus</name>
    <dbReference type="NCBI Taxonomy" id="41045"/>
    <lineage>
        <taxon>Eukaryota</taxon>
        <taxon>Sar</taxon>
        <taxon>Stramenopiles</taxon>
        <taxon>Oomycota</taxon>
        <taxon>Peronosporomycetes</taxon>
        <taxon>Pythiales</taxon>
        <taxon>Pythiaceae</taxon>
        <taxon>Pythium</taxon>
    </lineage>
</organism>
<evidence type="ECO:0000313" key="4">
    <source>
        <dbReference type="EMBL" id="TMW60170.1"/>
    </source>
</evidence>
<dbReference type="PANTHER" id="PTHR21444:SF14">
    <property type="entry name" value="COILED-COIL DOMAIN-CONTAINING PROTEIN 180"/>
    <property type="match status" value="1"/>
</dbReference>
<evidence type="ECO:0000256" key="1">
    <source>
        <dbReference type="SAM" id="MobiDB-lite"/>
    </source>
</evidence>
<accession>A0A8K1CCA1</accession>
<feature type="region of interest" description="Disordered" evidence="1">
    <location>
        <begin position="958"/>
        <end position="991"/>
    </location>
</feature>
<evidence type="ECO:0000259" key="2">
    <source>
        <dbReference type="Pfam" id="PF14643"/>
    </source>
</evidence>
<feature type="domain" description="DUF4455" evidence="2">
    <location>
        <begin position="680"/>
        <end position="845"/>
    </location>
</feature>
<feature type="region of interest" description="Disordered" evidence="1">
    <location>
        <begin position="37"/>
        <end position="64"/>
    </location>
</feature>